<dbReference type="Gene3D" id="2.160.20.60">
    <property type="entry name" value="Glutamate synthase, alpha subunit, C-terminal domain"/>
    <property type="match status" value="1"/>
</dbReference>
<name>A0ABZ2YGF0_9BACT</name>
<feature type="domain" description="Glutamate synthase alpha subunit C-terminal" evidence="1">
    <location>
        <begin position="30"/>
        <end position="184"/>
    </location>
</feature>
<dbReference type="EMBL" id="CP121689">
    <property type="protein sequence ID" value="WZL76863.1"/>
    <property type="molecule type" value="Genomic_DNA"/>
</dbReference>
<dbReference type="PIRSF" id="PIRSF006519">
    <property type="entry name" value="GOGAT_dom3"/>
    <property type="match status" value="1"/>
</dbReference>
<proteinExistence type="predicted"/>
<evidence type="ECO:0000313" key="2">
    <source>
        <dbReference type="EMBL" id="WZL76863.1"/>
    </source>
</evidence>
<sequence>MKVIDCKGKHYREVNALIEKLWTDGIRKLKLINVNGQRYIGRGLSGEGEIEIVGVPGDDLGVFMDGAILKVKGNAQDGVGNTMNAGKIIIEGDARDILGYGMRGGKVWIRGNVGYRVGIHMKSYLDDFPVIVVGGRTGDFLGEYMAGGLIVVLGMGENDTSPVGEFVASGMHGGKIFVRGKIEKSQVGPGIAFSEATNEDLEFIEPYIQEFASDLGIDLPDLSKETFFKIFPLTTRPYGKLYAY</sequence>
<dbReference type="Pfam" id="PF01493">
    <property type="entry name" value="GXGXG"/>
    <property type="match status" value="1"/>
</dbReference>
<gene>
    <name evidence="2" type="ORF">QBE54_03815</name>
</gene>
<dbReference type="Proteomes" id="UP001461341">
    <property type="component" value="Chromosome"/>
</dbReference>
<accession>A0ABZ2YGF0</accession>
<dbReference type="InterPro" id="IPR035710">
    <property type="entry name" value="Archaeal_gltB"/>
</dbReference>
<dbReference type="RefSeq" id="WP_369019027.1">
    <property type="nucleotide sequence ID" value="NZ_CP121689.1"/>
</dbReference>
<dbReference type="InterPro" id="IPR012061">
    <property type="entry name" value="Glu_synth_lsu_3"/>
</dbReference>
<dbReference type="CDD" id="cd00981">
    <property type="entry name" value="arch_gltB"/>
    <property type="match status" value="1"/>
</dbReference>
<reference evidence="2 3" key="1">
    <citation type="submission" date="2023-03" db="EMBL/GenBank/DDBJ databases">
        <title>Novel Species.</title>
        <authorList>
            <person name="Ma S."/>
        </authorList>
    </citation>
    <scope>NUCLEOTIDE SEQUENCE [LARGE SCALE GENOMIC DNA]</scope>
    <source>
        <strain evidence="2 3">B11</strain>
    </source>
</reference>
<keyword evidence="3" id="KW-1185">Reference proteome</keyword>
<organism evidence="2 3">
    <name type="scientific">Thermatribacter velox</name>
    <dbReference type="NCBI Taxonomy" id="3039681"/>
    <lineage>
        <taxon>Bacteria</taxon>
        <taxon>Pseudomonadati</taxon>
        <taxon>Atribacterota</taxon>
        <taxon>Atribacteria</taxon>
        <taxon>Atribacterales</taxon>
        <taxon>Thermatribacteraceae</taxon>
        <taxon>Thermatribacter</taxon>
    </lineage>
</organism>
<evidence type="ECO:0000259" key="1">
    <source>
        <dbReference type="Pfam" id="PF01493"/>
    </source>
</evidence>
<dbReference type="PANTHER" id="PTHR39673">
    <property type="entry name" value="TUNGSTEN FORMYLMETHANOFURAN DEHYDROGENASE, SUBUNIT C (FWDC)"/>
    <property type="match status" value="1"/>
</dbReference>
<evidence type="ECO:0000313" key="3">
    <source>
        <dbReference type="Proteomes" id="UP001461341"/>
    </source>
</evidence>
<dbReference type="InterPro" id="IPR036485">
    <property type="entry name" value="Glu_synth_asu_C_sf"/>
</dbReference>
<dbReference type="SUPFAM" id="SSF69336">
    <property type="entry name" value="Alpha subunit of glutamate synthase, C-terminal domain"/>
    <property type="match status" value="1"/>
</dbReference>
<dbReference type="PANTHER" id="PTHR39673:SF5">
    <property type="entry name" value="TUNGSTEN-CONTAINING FORMYLMETHANOFURAN DEHYDROGENASE 2 SUBUNIT C"/>
    <property type="match status" value="1"/>
</dbReference>
<protein>
    <recommendedName>
        <fullName evidence="1">Glutamate synthase alpha subunit C-terminal domain-containing protein</fullName>
    </recommendedName>
</protein>
<dbReference type="InterPro" id="IPR002489">
    <property type="entry name" value="Glu_synth_asu_C"/>
</dbReference>